<evidence type="ECO:0000256" key="1">
    <source>
        <dbReference type="PROSITE-ProRule" id="PRU00176"/>
    </source>
</evidence>
<accession>A0A4Z1SNJ7</accession>
<dbReference type="Proteomes" id="UP000315496">
    <property type="component" value="Chromosome 4"/>
</dbReference>
<evidence type="ECO:0000259" key="2">
    <source>
        <dbReference type="PROSITE" id="PS50102"/>
    </source>
</evidence>
<dbReference type="GO" id="GO:1990904">
    <property type="term" value="C:ribonucleoprotein complex"/>
    <property type="evidence" value="ECO:0007669"/>
    <property type="project" value="UniProtKB-KW"/>
</dbReference>
<dbReference type="Gene3D" id="3.30.70.330">
    <property type="match status" value="1"/>
</dbReference>
<protein>
    <submittedName>
        <fullName evidence="3">Putative U2 small nuclear ribonucleoprotein B</fullName>
    </submittedName>
</protein>
<evidence type="ECO:0000313" key="4">
    <source>
        <dbReference type="Proteomes" id="UP000315496"/>
    </source>
</evidence>
<dbReference type="InterPro" id="IPR012677">
    <property type="entry name" value="Nucleotide-bd_a/b_plait_sf"/>
</dbReference>
<keyword evidence="1" id="KW-0694">RNA-binding</keyword>
<dbReference type="InterPro" id="IPR000504">
    <property type="entry name" value="RRM_dom"/>
</dbReference>
<dbReference type="Pfam" id="PF00076">
    <property type="entry name" value="RRM_1"/>
    <property type="match status" value="1"/>
</dbReference>
<dbReference type="OrthoDB" id="277802at2759"/>
<feature type="domain" description="RRM" evidence="2">
    <location>
        <begin position="2"/>
        <end position="80"/>
    </location>
</feature>
<dbReference type="EMBL" id="VDLU01000004">
    <property type="protein sequence ID" value="TNJ27352.1"/>
    <property type="molecule type" value="Genomic_DNA"/>
</dbReference>
<dbReference type="SUPFAM" id="SSF54928">
    <property type="entry name" value="RNA-binding domain, RBD"/>
    <property type="match status" value="1"/>
</dbReference>
<dbReference type="AlphaFoldDB" id="A0A4Z1SNJ7"/>
<dbReference type="InterPro" id="IPR035979">
    <property type="entry name" value="RBD_domain_sf"/>
</dbReference>
<reference evidence="3 4" key="1">
    <citation type="submission" date="2019-05" db="EMBL/GenBank/DDBJ databases">
        <title>The compact genome of Giardia muris reveals important steps in the evolution of intestinal protozoan parasites.</title>
        <authorList>
            <person name="Xu F."/>
            <person name="Jimenez-Gonzalez A."/>
            <person name="Einarsson E."/>
            <person name="Astvaldsson A."/>
            <person name="Peirasmaki D."/>
            <person name="Eckmann L."/>
            <person name="Andersson J.O."/>
            <person name="Svard S.G."/>
            <person name="Jerlstrom-Hultqvist J."/>
        </authorList>
    </citation>
    <scope>NUCLEOTIDE SEQUENCE [LARGE SCALE GENOMIC DNA]</scope>
    <source>
        <strain evidence="3 4">Roberts-Thomson</strain>
    </source>
</reference>
<keyword evidence="4" id="KW-1185">Reference proteome</keyword>
<dbReference type="PROSITE" id="PS50102">
    <property type="entry name" value="RRM"/>
    <property type="match status" value="1"/>
</dbReference>
<name>A0A4Z1SNJ7_GIAMU</name>
<sequence length="91" mass="10066">MTQVIIKGLKDRASPRLIRESLLTTAGGYGPIKEIHANRRSLRGIAFVIFWRQEDARRFVSDLNGSLFLGGALELKITDHDIVSCSGTRPG</sequence>
<dbReference type="GO" id="GO:0003723">
    <property type="term" value="F:RNA binding"/>
    <property type="evidence" value="ECO:0007669"/>
    <property type="project" value="UniProtKB-UniRule"/>
</dbReference>
<dbReference type="SMART" id="SM00360">
    <property type="entry name" value="RRM"/>
    <property type="match status" value="1"/>
</dbReference>
<gene>
    <name evidence="3" type="ORF">GMRT_13861</name>
</gene>
<proteinExistence type="predicted"/>
<evidence type="ECO:0000313" key="3">
    <source>
        <dbReference type="EMBL" id="TNJ27352.1"/>
    </source>
</evidence>
<dbReference type="VEuPathDB" id="GiardiaDB:GMRT_13861"/>
<keyword evidence="3" id="KW-0687">Ribonucleoprotein</keyword>
<organism evidence="3 4">
    <name type="scientific">Giardia muris</name>
    <dbReference type="NCBI Taxonomy" id="5742"/>
    <lineage>
        <taxon>Eukaryota</taxon>
        <taxon>Metamonada</taxon>
        <taxon>Diplomonadida</taxon>
        <taxon>Hexamitidae</taxon>
        <taxon>Giardiinae</taxon>
        <taxon>Giardia</taxon>
    </lineage>
</organism>
<comment type="caution">
    <text evidence="3">The sequence shown here is derived from an EMBL/GenBank/DDBJ whole genome shotgun (WGS) entry which is preliminary data.</text>
</comment>